<reference evidence="5" key="1">
    <citation type="journal article" date="2023" name="G3 (Bethesda)">
        <title>Whole genome assemblies of Zophobas morio and Tenebrio molitor.</title>
        <authorList>
            <person name="Kaur S."/>
            <person name="Stinson S.A."/>
            <person name="diCenzo G.C."/>
        </authorList>
    </citation>
    <scope>NUCLEOTIDE SEQUENCE</scope>
    <source>
        <strain evidence="5">QUZm001</strain>
    </source>
</reference>
<dbReference type="Pfam" id="PF07047">
    <property type="entry name" value="OPA3"/>
    <property type="match status" value="1"/>
</dbReference>
<feature type="region of interest" description="Disordered" evidence="4">
    <location>
        <begin position="151"/>
        <end position="180"/>
    </location>
</feature>
<dbReference type="Proteomes" id="UP001168821">
    <property type="component" value="Unassembled WGS sequence"/>
</dbReference>
<name>A0AA38INI9_9CUCU</name>
<evidence type="ECO:0000313" key="5">
    <source>
        <dbReference type="EMBL" id="KAJ3661123.1"/>
    </source>
</evidence>
<dbReference type="PANTHER" id="PTHR12499:SF0">
    <property type="entry name" value="OPTIC ATROPHY 3 PROTEIN"/>
    <property type="match status" value="1"/>
</dbReference>
<keyword evidence="2 3" id="KW-0175">Coiled coil</keyword>
<proteinExistence type="inferred from homology"/>
<evidence type="ECO:0000256" key="3">
    <source>
        <dbReference type="SAM" id="Coils"/>
    </source>
</evidence>
<dbReference type="EMBL" id="JALNTZ010000002">
    <property type="protein sequence ID" value="KAJ3661123.1"/>
    <property type="molecule type" value="Genomic_DNA"/>
</dbReference>
<gene>
    <name evidence="5" type="ORF">Zmor_005538</name>
</gene>
<evidence type="ECO:0000256" key="2">
    <source>
        <dbReference type="ARBA" id="ARBA00023054"/>
    </source>
</evidence>
<evidence type="ECO:0000256" key="1">
    <source>
        <dbReference type="ARBA" id="ARBA00007584"/>
    </source>
</evidence>
<keyword evidence="6" id="KW-1185">Reference proteome</keyword>
<feature type="coiled-coil region" evidence="3">
    <location>
        <begin position="103"/>
        <end position="137"/>
    </location>
</feature>
<protein>
    <recommendedName>
        <fullName evidence="7">OPA3-like protein</fullName>
    </recommendedName>
</protein>
<dbReference type="PANTHER" id="PTHR12499">
    <property type="entry name" value="OPTIC ATROPHY 3 PROTEIN OPA3"/>
    <property type="match status" value="1"/>
</dbReference>
<dbReference type="AlphaFoldDB" id="A0AA38INI9"/>
<sequence length="252" mass="28262">MVVHVFPVAKLGALLIKQISKPIANAVKQGAKSSPVFRKYVCLPPAQFYNWCETKTKMWLLHLGQPVNLTVLNEAASIELGANLLGETVIFAIAAGILVLEYNRSSKKEAAKEEARLKEIQDLKDSLRDLFIQTEEQGAHIRELTRQLGYSNRGGTTKVKHPEEFPPKKEPPQGPPQLIPPSRKIKEVEENVENTDLLVNSNFKPLRGVIFKAISSVENTMLFDPHGKREPGVIMTALNLLYKDVYHSRLTF</sequence>
<dbReference type="GO" id="GO:0019216">
    <property type="term" value="P:regulation of lipid metabolic process"/>
    <property type="evidence" value="ECO:0007669"/>
    <property type="project" value="TreeGrafter"/>
</dbReference>
<dbReference type="GO" id="GO:0005739">
    <property type="term" value="C:mitochondrion"/>
    <property type="evidence" value="ECO:0007669"/>
    <property type="project" value="TreeGrafter"/>
</dbReference>
<organism evidence="5 6">
    <name type="scientific">Zophobas morio</name>
    <dbReference type="NCBI Taxonomy" id="2755281"/>
    <lineage>
        <taxon>Eukaryota</taxon>
        <taxon>Metazoa</taxon>
        <taxon>Ecdysozoa</taxon>
        <taxon>Arthropoda</taxon>
        <taxon>Hexapoda</taxon>
        <taxon>Insecta</taxon>
        <taxon>Pterygota</taxon>
        <taxon>Neoptera</taxon>
        <taxon>Endopterygota</taxon>
        <taxon>Coleoptera</taxon>
        <taxon>Polyphaga</taxon>
        <taxon>Cucujiformia</taxon>
        <taxon>Tenebrionidae</taxon>
        <taxon>Zophobas</taxon>
    </lineage>
</organism>
<evidence type="ECO:0000256" key="4">
    <source>
        <dbReference type="SAM" id="MobiDB-lite"/>
    </source>
</evidence>
<evidence type="ECO:0000313" key="6">
    <source>
        <dbReference type="Proteomes" id="UP001168821"/>
    </source>
</evidence>
<comment type="similarity">
    <text evidence="1">Belongs to the OPA3 family.</text>
</comment>
<feature type="compositionally biased region" description="Basic and acidic residues" evidence="4">
    <location>
        <begin position="160"/>
        <end position="171"/>
    </location>
</feature>
<dbReference type="InterPro" id="IPR010754">
    <property type="entry name" value="OPA3-like"/>
</dbReference>
<evidence type="ECO:0008006" key="7">
    <source>
        <dbReference type="Google" id="ProtNLM"/>
    </source>
</evidence>
<comment type="caution">
    <text evidence="5">The sequence shown here is derived from an EMBL/GenBank/DDBJ whole genome shotgun (WGS) entry which is preliminary data.</text>
</comment>
<accession>A0AA38INI9</accession>